<protein>
    <submittedName>
        <fullName evidence="1">Uncharacterized protein</fullName>
    </submittedName>
</protein>
<name>A0AA36GTP9_CYLNA</name>
<sequence length="106" mass="12066">MKGSPYFCRDACCHYLFVSLRIKVIKVNFSTFHCSGTRNSSKSLLRTFSSPRNLLAHRLEPTGILLSLAKKGMIAKPKCIVSFGREVFRRPQDYDFNFSSDLSLVL</sequence>
<organism evidence="1 2">
    <name type="scientific">Cylicocyclus nassatus</name>
    <name type="common">Nematode worm</name>
    <dbReference type="NCBI Taxonomy" id="53992"/>
    <lineage>
        <taxon>Eukaryota</taxon>
        <taxon>Metazoa</taxon>
        <taxon>Ecdysozoa</taxon>
        <taxon>Nematoda</taxon>
        <taxon>Chromadorea</taxon>
        <taxon>Rhabditida</taxon>
        <taxon>Rhabditina</taxon>
        <taxon>Rhabditomorpha</taxon>
        <taxon>Strongyloidea</taxon>
        <taxon>Strongylidae</taxon>
        <taxon>Cylicocyclus</taxon>
    </lineage>
</organism>
<dbReference type="EMBL" id="CATQJL010000223">
    <property type="protein sequence ID" value="CAJ0597944.1"/>
    <property type="molecule type" value="Genomic_DNA"/>
</dbReference>
<dbReference type="AlphaFoldDB" id="A0AA36GTP9"/>
<keyword evidence="2" id="KW-1185">Reference proteome</keyword>
<accession>A0AA36GTP9</accession>
<evidence type="ECO:0000313" key="2">
    <source>
        <dbReference type="Proteomes" id="UP001176961"/>
    </source>
</evidence>
<comment type="caution">
    <text evidence="1">The sequence shown here is derived from an EMBL/GenBank/DDBJ whole genome shotgun (WGS) entry which is preliminary data.</text>
</comment>
<dbReference type="Proteomes" id="UP001176961">
    <property type="component" value="Unassembled WGS sequence"/>
</dbReference>
<evidence type="ECO:0000313" key="1">
    <source>
        <dbReference type="EMBL" id="CAJ0597944.1"/>
    </source>
</evidence>
<reference evidence="1" key="1">
    <citation type="submission" date="2023-07" db="EMBL/GenBank/DDBJ databases">
        <authorList>
            <consortium name="CYATHOMIX"/>
        </authorList>
    </citation>
    <scope>NUCLEOTIDE SEQUENCE</scope>
    <source>
        <strain evidence="1">N/A</strain>
    </source>
</reference>
<gene>
    <name evidence="1" type="ORF">CYNAS_LOCUS9927</name>
</gene>
<proteinExistence type="predicted"/>